<keyword evidence="4" id="KW-0067">ATP-binding</keyword>
<dbReference type="InterPro" id="IPR038718">
    <property type="entry name" value="SNF2-like_sf"/>
</dbReference>
<dbReference type="GO" id="GO:0004386">
    <property type="term" value="F:helicase activity"/>
    <property type="evidence" value="ECO:0007669"/>
    <property type="project" value="UniProtKB-KW"/>
</dbReference>
<dbReference type="CDD" id="cd18011">
    <property type="entry name" value="DEXDc_RapA"/>
    <property type="match status" value="1"/>
</dbReference>
<evidence type="ECO:0000313" key="7">
    <source>
        <dbReference type="EMBL" id="MDY7218487.1"/>
    </source>
</evidence>
<keyword evidence="1" id="KW-0547">Nucleotide-binding</keyword>
<dbReference type="PANTHER" id="PTHR45766">
    <property type="entry name" value="DNA ANNEALING HELICASE AND ENDONUCLEASE ZRANB3 FAMILY MEMBER"/>
    <property type="match status" value="1"/>
</dbReference>
<dbReference type="PROSITE" id="PS51192">
    <property type="entry name" value="HELICASE_ATP_BIND_1"/>
    <property type="match status" value="1"/>
</dbReference>
<dbReference type="InterPro" id="IPR001650">
    <property type="entry name" value="Helicase_C-like"/>
</dbReference>
<feature type="domain" description="Helicase C-terminal" evidence="6">
    <location>
        <begin position="668"/>
        <end position="879"/>
    </location>
</feature>
<dbReference type="PANTHER" id="PTHR45766:SF6">
    <property type="entry name" value="SWI_SNF-RELATED MATRIX-ASSOCIATED ACTIN-DEPENDENT REGULATOR OF CHROMATIN SUBFAMILY A-LIKE PROTEIN 1"/>
    <property type="match status" value="1"/>
</dbReference>
<dbReference type="SMART" id="SM00490">
    <property type="entry name" value="HELICc"/>
    <property type="match status" value="1"/>
</dbReference>
<keyword evidence="2" id="KW-0378">Hydrolase</keyword>
<dbReference type="Gene3D" id="3.40.50.300">
    <property type="entry name" value="P-loop containing nucleotide triphosphate hydrolases"/>
    <property type="match status" value="1"/>
</dbReference>
<protein>
    <submittedName>
        <fullName evidence="7">Helicase-related protein</fullName>
    </submittedName>
</protein>
<evidence type="ECO:0000256" key="4">
    <source>
        <dbReference type="ARBA" id="ARBA00022840"/>
    </source>
</evidence>
<proteinExistence type="predicted"/>
<keyword evidence="3 7" id="KW-0347">Helicase</keyword>
<dbReference type="SMART" id="SM00487">
    <property type="entry name" value="DEXDc"/>
    <property type="match status" value="1"/>
</dbReference>
<dbReference type="Gene3D" id="3.40.50.10810">
    <property type="entry name" value="Tandem AAA-ATPase domain"/>
    <property type="match status" value="1"/>
</dbReference>
<dbReference type="CDD" id="cd18793">
    <property type="entry name" value="SF2_C_SNF"/>
    <property type="match status" value="1"/>
</dbReference>
<dbReference type="Pfam" id="PF00176">
    <property type="entry name" value="SNF2-rel_dom"/>
    <property type="match status" value="1"/>
</dbReference>
<organism evidence="7 8">
    <name type="scientific">Denitrificimonas halotolerans</name>
    <dbReference type="NCBI Taxonomy" id="3098930"/>
    <lineage>
        <taxon>Bacteria</taxon>
        <taxon>Pseudomonadati</taxon>
        <taxon>Pseudomonadota</taxon>
        <taxon>Gammaproteobacteria</taxon>
        <taxon>Pseudomonadales</taxon>
        <taxon>Pseudomonadaceae</taxon>
        <taxon>Denitrificimonas</taxon>
    </lineage>
</organism>
<dbReference type="Pfam" id="PF00271">
    <property type="entry name" value="Helicase_C"/>
    <property type="match status" value="1"/>
</dbReference>
<evidence type="ECO:0000256" key="1">
    <source>
        <dbReference type="ARBA" id="ARBA00022741"/>
    </source>
</evidence>
<evidence type="ECO:0000256" key="2">
    <source>
        <dbReference type="ARBA" id="ARBA00022801"/>
    </source>
</evidence>
<dbReference type="PROSITE" id="PS51194">
    <property type="entry name" value="HELICASE_CTER"/>
    <property type="match status" value="1"/>
</dbReference>
<dbReference type="RefSeq" id="WP_321552583.1">
    <property type="nucleotide sequence ID" value="NZ_JAXIVU010000002.1"/>
</dbReference>
<evidence type="ECO:0000313" key="8">
    <source>
        <dbReference type="Proteomes" id="UP001294570"/>
    </source>
</evidence>
<evidence type="ECO:0000256" key="3">
    <source>
        <dbReference type="ARBA" id="ARBA00022806"/>
    </source>
</evidence>
<dbReference type="SUPFAM" id="SSF52540">
    <property type="entry name" value="P-loop containing nucleoside triphosphate hydrolases"/>
    <property type="match status" value="1"/>
</dbReference>
<dbReference type="Proteomes" id="UP001294570">
    <property type="component" value="Unassembled WGS sequence"/>
</dbReference>
<sequence length="1080" mass="121414">MILDNKNSGHVGHELKKHTFDDAKLSVLSSLFTLYGFSTLKQELKQLDSARLLLTNWEATSLQTLVGAEAEVRLLNQLQQKRIAAEFSQWLASKVDVKASINSQPGQNIIHLNSGDHSYAIHGSATLSPIGLGEVRSETLQMNMGLSDSESTKHLLSWFDTVWSDASSARNIKAELISKLDYIAADRPANLIYFLTLFHIFKDFIEDIDEDSIIRSKTGFKDTQVWNKLYRFQKDGVLGAIDKLEKYNGCIIADSVGLGKTFEALAVIKYYELRNDRVLVLCPKKLRDNWTMWAVNDKRNLLAADRFNYDVLNHTDLSRLKGYSGEINLETLNWGNYDLVVIDESHNFRNTPSKAEGKSRYERLMNDIIRAGVKTKVLMLSATPVNNRMNDLKNQVAFITEGRDDAFTEQGIKNIESTLRLAQTQFNKWTEKPAEQRTTGSLLDVMSFDYFKLLDIVTIARSRKHIEKYYGTADIGEFPTRLPPKNIYAEIDSSGEFPPLEQVNKTIRLLSLAGYSPLKFVRTEKKAEYARRYDQAVGGGKGVFKQVDREESLTHLMRINLLKRMESSIHSFTLTATKLALQIDNLLAKIDAHESDDVDALSIEDLHDFELESTELETYMVGNKTKVLLQDMDLIRFRQELEADQALLNNIAQTAKKVSAERDAKLELLKQIITGKVQSPLNPDNKKIIVFTAFADTAQYLYANLAQWAQQELDIHSALVTGGGTNKTTLSGLGSDLNNILTAFSPISKERNKVDPTATTELDLLIATDCISEGQNLQDCDTLVNYDIHWNPVRIIQRFGRIDRLGSQNTQIQLVNFWPNMELDEYINLEARVSGRMVLLDISATGEENVIDDSTNEMNDLEYRRKQLQQLKDAVVDLEDMSGGVSITDLTLNDFRMDLSGYMANKDSLALLEQMPFGLYSAVSLDAGLIEEGFQPGVIFCLKNIRSGKEAVQVDDNYPLAPYFLVYVQDDTGSGHTAVELNFTQSKKILDLLKRQAFMHQSLDTAAIAALNRRTRHGRDMTDYQRLLAVSVDSIAAKSEEKGVASLFTKGGTVLSATSSQGIEDFMVVSYLILTEADHG</sequence>
<dbReference type="InterPro" id="IPR014001">
    <property type="entry name" value="Helicase_ATP-bd"/>
</dbReference>
<dbReference type="InterPro" id="IPR049730">
    <property type="entry name" value="SNF2/RAD54-like_C"/>
</dbReference>
<feature type="domain" description="Helicase ATP-binding" evidence="5">
    <location>
        <begin position="241"/>
        <end position="402"/>
    </location>
</feature>
<keyword evidence="8" id="KW-1185">Reference proteome</keyword>
<dbReference type="InterPro" id="IPR057342">
    <property type="entry name" value="DEXDc_RapA"/>
</dbReference>
<evidence type="ECO:0000259" key="5">
    <source>
        <dbReference type="PROSITE" id="PS51192"/>
    </source>
</evidence>
<evidence type="ECO:0000259" key="6">
    <source>
        <dbReference type="PROSITE" id="PS51194"/>
    </source>
</evidence>
<accession>A0ABU5GPK2</accession>
<reference evidence="7 8" key="1">
    <citation type="submission" date="2023-12" db="EMBL/GenBank/DDBJ databases">
        <title>Denitrificimonas halotolerans sp. nov.,a novel species isolated from landfill leachate.</title>
        <authorList>
            <person name="Wang S."/>
        </authorList>
    </citation>
    <scope>NUCLEOTIDE SEQUENCE [LARGE SCALE GENOMIC DNA]</scope>
    <source>
        <strain evidence="7 8">JX-1</strain>
    </source>
</reference>
<gene>
    <name evidence="7" type="ORF">TOI97_02665</name>
</gene>
<dbReference type="EMBL" id="JAXIVU010000002">
    <property type="protein sequence ID" value="MDY7218487.1"/>
    <property type="molecule type" value="Genomic_DNA"/>
</dbReference>
<dbReference type="InterPro" id="IPR027417">
    <property type="entry name" value="P-loop_NTPase"/>
</dbReference>
<comment type="caution">
    <text evidence="7">The sequence shown here is derived from an EMBL/GenBank/DDBJ whole genome shotgun (WGS) entry which is preliminary data.</text>
</comment>
<dbReference type="InterPro" id="IPR000330">
    <property type="entry name" value="SNF2_N"/>
</dbReference>
<name>A0ABU5GPK2_9GAMM</name>